<proteinExistence type="predicted"/>
<keyword evidence="1" id="KW-0812">Transmembrane</keyword>
<evidence type="ECO:0000256" key="1">
    <source>
        <dbReference type="SAM" id="Phobius"/>
    </source>
</evidence>
<keyword evidence="1" id="KW-1133">Transmembrane helix</keyword>
<dbReference type="AlphaFoldDB" id="A0A9W6LQ02"/>
<name>A0A9W6LQ02_9FUSO</name>
<dbReference type="EMBL" id="BSDY01000022">
    <property type="protein sequence ID" value="GLI57680.1"/>
    <property type="molecule type" value="Genomic_DNA"/>
</dbReference>
<reference evidence="2" key="1">
    <citation type="submission" date="2022-12" db="EMBL/GenBank/DDBJ databases">
        <title>Reference genome sequencing for broad-spectrum identification of bacterial and archaeal isolates by mass spectrometry.</title>
        <authorList>
            <person name="Sekiguchi Y."/>
            <person name="Tourlousse D.M."/>
        </authorList>
    </citation>
    <scope>NUCLEOTIDE SEQUENCE</scope>
    <source>
        <strain evidence="2">10succ1</strain>
    </source>
</reference>
<dbReference type="Proteomes" id="UP001144471">
    <property type="component" value="Unassembled WGS sequence"/>
</dbReference>
<accession>A0A9W6LQ02</accession>
<evidence type="ECO:0000313" key="3">
    <source>
        <dbReference type="Proteomes" id="UP001144471"/>
    </source>
</evidence>
<comment type="caution">
    <text evidence="2">The sequence shown here is derived from an EMBL/GenBank/DDBJ whole genome shotgun (WGS) entry which is preliminary data.</text>
</comment>
<keyword evidence="3" id="KW-1185">Reference proteome</keyword>
<organism evidence="2 3">
    <name type="scientific">Propionigenium maris DSM 9537</name>
    <dbReference type="NCBI Taxonomy" id="1123000"/>
    <lineage>
        <taxon>Bacteria</taxon>
        <taxon>Fusobacteriati</taxon>
        <taxon>Fusobacteriota</taxon>
        <taxon>Fusobacteriia</taxon>
        <taxon>Fusobacteriales</taxon>
        <taxon>Fusobacteriaceae</taxon>
        <taxon>Propionigenium</taxon>
    </lineage>
</organism>
<dbReference type="RefSeq" id="WP_281837355.1">
    <property type="nucleotide sequence ID" value="NZ_BSDY01000022.1"/>
</dbReference>
<protein>
    <submittedName>
        <fullName evidence="2">Uncharacterized protein</fullName>
    </submittedName>
</protein>
<feature type="transmembrane region" description="Helical" evidence="1">
    <location>
        <begin position="7"/>
        <end position="26"/>
    </location>
</feature>
<evidence type="ECO:0000313" key="2">
    <source>
        <dbReference type="EMBL" id="GLI57680.1"/>
    </source>
</evidence>
<gene>
    <name evidence="2" type="ORF">PM10SUCC1_31940</name>
</gene>
<sequence>MKVIKGLIILILAVVAVFFLSFNFIYRVDSSTFFKEGIKQVYVNRGINKHDYTFIEKGMEESGREELWKDIDLGRKALKDVYLFSFDMIDNTFSEEVMVVDTGIAYLGIKPKVTDYFDRRGEFYVLKEERKPRELAGADVYLKAYRGYFIAALSTDVIDRFLEAPKAKEGRLQDLDKKSKVGSFGKVLMDLKGDLLFDAMGVNGGVAGVDLKGERLTVSNELFGGGEFMDSLKEQPEERRYEKFAGKDRLYISGNNIGGTLAIALKNMNSNELNAFNMVFGMLGVTLEDIFNQIDGEIVVDVKSNSWMIPLKDTKTIRKIFGFFGQKDRMLYGNSEVVLDGKVLRAGSMEETGDGVKVEKGTFIYGDLPMNLVDRAFGEDSRGKLTGKVSARGILLELELNEEATRDIAYEALR</sequence>
<keyword evidence="1" id="KW-0472">Membrane</keyword>